<evidence type="ECO:0000256" key="2">
    <source>
        <dbReference type="ARBA" id="ARBA00023002"/>
    </source>
</evidence>
<dbReference type="Proteomes" id="UP000583929">
    <property type="component" value="Unassembled WGS sequence"/>
</dbReference>
<evidence type="ECO:0000313" key="5">
    <source>
        <dbReference type="Proteomes" id="UP000583929"/>
    </source>
</evidence>
<reference evidence="4 5" key="1">
    <citation type="journal article" date="2020" name="bioRxiv">
        <title>Sequence and annotation of 42 cannabis genomes reveals extensive copy number variation in cannabinoid synthesis and pathogen resistance genes.</title>
        <authorList>
            <person name="Mckernan K.J."/>
            <person name="Helbert Y."/>
            <person name="Kane L.T."/>
            <person name="Ebling H."/>
            <person name="Zhang L."/>
            <person name="Liu B."/>
            <person name="Eaton Z."/>
            <person name="Mclaughlin S."/>
            <person name="Kingan S."/>
            <person name="Baybayan P."/>
            <person name="Concepcion G."/>
            <person name="Jordan M."/>
            <person name="Riva A."/>
            <person name="Barbazuk W."/>
            <person name="Harkins T."/>
        </authorList>
    </citation>
    <scope>NUCLEOTIDE SEQUENCE [LARGE SCALE GENOMIC DNA]</scope>
    <source>
        <strain evidence="5">cv. Jamaican Lion 4</strain>
        <tissue evidence="4">Leaf</tissue>
    </source>
</reference>
<feature type="domain" description="NAD-dependent epimerase/dehydratase" evidence="3">
    <location>
        <begin position="355"/>
        <end position="433"/>
    </location>
</feature>
<protein>
    <recommendedName>
        <fullName evidence="3">NAD-dependent epimerase/dehydratase domain-containing protein</fullName>
    </recommendedName>
</protein>
<dbReference type="PANTHER" id="PTHR10366">
    <property type="entry name" value="NAD DEPENDENT EPIMERASE/DEHYDRATASE"/>
    <property type="match status" value="1"/>
</dbReference>
<feature type="domain" description="NAD-dependent epimerase/dehydratase" evidence="3">
    <location>
        <begin position="11"/>
        <end position="263"/>
    </location>
</feature>
<organism evidence="4 5">
    <name type="scientific">Cannabis sativa</name>
    <name type="common">Hemp</name>
    <name type="synonym">Marijuana</name>
    <dbReference type="NCBI Taxonomy" id="3483"/>
    <lineage>
        <taxon>Eukaryota</taxon>
        <taxon>Viridiplantae</taxon>
        <taxon>Streptophyta</taxon>
        <taxon>Embryophyta</taxon>
        <taxon>Tracheophyta</taxon>
        <taxon>Spermatophyta</taxon>
        <taxon>Magnoliopsida</taxon>
        <taxon>eudicotyledons</taxon>
        <taxon>Gunneridae</taxon>
        <taxon>Pentapetalae</taxon>
        <taxon>rosids</taxon>
        <taxon>fabids</taxon>
        <taxon>Rosales</taxon>
        <taxon>Cannabaceae</taxon>
        <taxon>Cannabis</taxon>
    </lineage>
</organism>
<dbReference type="Gene3D" id="3.40.50.720">
    <property type="entry name" value="NAD(P)-binding Rossmann-like Domain"/>
    <property type="match status" value="3"/>
</dbReference>
<evidence type="ECO:0000259" key="3">
    <source>
        <dbReference type="Pfam" id="PF01370"/>
    </source>
</evidence>
<dbReference type="PANTHER" id="PTHR10366:SF696">
    <property type="entry name" value="OS07G0601900 PROTEIN"/>
    <property type="match status" value="1"/>
</dbReference>
<keyword evidence="2" id="KW-0560">Oxidoreductase</keyword>
<dbReference type="SUPFAM" id="SSF51735">
    <property type="entry name" value="NAD(P)-binding Rossmann-fold domains"/>
    <property type="match status" value="2"/>
</dbReference>
<evidence type="ECO:0000256" key="1">
    <source>
        <dbReference type="ARBA" id="ARBA00022857"/>
    </source>
</evidence>
<proteinExistence type="predicted"/>
<dbReference type="FunFam" id="3.40.50.720:FF:000645">
    <property type="entry name" value="Anthocyanidin reductase ((2S)-flavan-3-ol-forming)"/>
    <property type="match status" value="1"/>
</dbReference>
<comment type="caution">
    <text evidence="4">The sequence shown here is derived from an EMBL/GenBank/DDBJ whole genome shotgun (WGS) entry which is preliminary data.</text>
</comment>
<dbReference type="InterPro" id="IPR050425">
    <property type="entry name" value="NAD(P)_dehydrat-like"/>
</dbReference>
<dbReference type="AlphaFoldDB" id="A0A7J6I358"/>
<keyword evidence="5" id="KW-1185">Reference proteome</keyword>
<name>A0A7J6I358_CANSA</name>
<dbReference type="EMBL" id="JAATIQ010000013">
    <property type="protein sequence ID" value="KAF4401050.1"/>
    <property type="molecule type" value="Genomic_DNA"/>
</dbReference>
<accession>A0A7J6I358</accession>
<dbReference type="Pfam" id="PF01370">
    <property type="entry name" value="Epimerase"/>
    <property type="match status" value="2"/>
</dbReference>
<gene>
    <name evidence="4" type="ORF">G4B88_013891</name>
</gene>
<keyword evidence="1" id="KW-0521">NADP</keyword>
<dbReference type="InterPro" id="IPR036291">
    <property type="entry name" value="NAD(P)-bd_dom_sf"/>
</dbReference>
<dbReference type="InterPro" id="IPR001509">
    <property type="entry name" value="Epimerase_deHydtase"/>
</dbReference>
<evidence type="ECO:0000313" key="4">
    <source>
        <dbReference type="EMBL" id="KAF4401050.1"/>
    </source>
</evidence>
<sequence length="589" mass="65666">MEKSSNYGCKVCVTGGSGNIASWLINKLLSKGYTVHATLRNLDDEEKVKFLKSFPGAKTRLVLFKADIYTPDDFEIPIQGCHYVFHIATPLLQTNVVFQNKNSSEATISAAKSVAMFCERSGTVKRLIYTASVVAASPLKDNGSGFNDLMDETCWTPLNLSIPYSNDDFSAYLYSKTISEKELLSMGNKDGGLEVVTLACGLVGGDTLLPMVPFSVAMFYSHLKNNPILYNSLRYLEELLGKVPIIHIEDVCEALIFSMENPSVRGRYLCASAYVSSAEIASYYQQNHPQFHVNKEYLEGPKRNIEFDFSKLIGKGFIYKYTANMILEDCITTGRKMVQMEGVVVNKEKSDECRVCVTGGSGYIASWLVKKLLERGYTVHATLRNLDDESKVSVLKGFPGAERRLFLFKADIYKPDEFDSAIQGCAFVFHVATLFLQLNATVVTLACGLVGGESVQRSAGDTLKVIVSQLTNNQDYNKSLKYLEELIGKIPIVHIDDVCEAHIFCMENPSIHGRVLCASDFVSSSEIASYFAQNYPEFDVKQEYLEGPSRKIKWASHKLTDLGFAYKYDLKMILDDTVSCAKRFGYLQS</sequence>
<dbReference type="GO" id="GO:0016616">
    <property type="term" value="F:oxidoreductase activity, acting on the CH-OH group of donors, NAD or NADP as acceptor"/>
    <property type="evidence" value="ECO:0007669"/>
    <property type="project" value="TreeGrafter"/>
</dbReference>